<feature type="transmembrane region" description="Helical" evidence="1">
    <location>
        <begin position="21"/>
        <end position="41"/>
    </location>
</feature>
<dbReference type="Proteomes" id="UP000009309">
    <property type="component" value="Unassembled WGS sequence"/>
</dbReference>
<comment type="caution">
    <text evidence="2">The sequence shown here is derived from an EMBL/GenBank/DDBJ whole genome shotgun (WGS) entry which is preliminary data.</text>
</comment>
<proteinExistence type="predicted"/>
<evidence type="ECO:0000256" key="1">
    <source>
        <dbReference type="SAM" id="Phobius"/>
    </source>
</evidence>
<dbReference type="RefSeq" id="WP_009280877.1">
    <property type="nucleotide sequence ID" value="NZ_CAIT01000005.1"/>
</dbReference>
<evidence type="ECO:0000313" key="3">
    <source>
        <dbReference type="Proteomes" id="UP000009309"/>
    </source>
</evidence>
<gene>
    <name evidence="2" type="ORF">BN8_01281</name>
</gene>
<reference evidence="2 3" key="1">
    <citation type="journal article" date="2012" name="J. Bacteriol.">
        <title>Genome Sequence of the Filamentous Bacterium Fibrisoma limi BUZ 3T.</title>
        <authorList>
            <person name="Filippini M."/>
            <person name="Qi W."/>
            <person name="Jaenicke S."/>
            <person name="Goesmann A."/>
            <person name="Smits T.H."/>
            <person name="Bagheri H.C."/>
        </authorList>
    </citation>
    <scope>NUCLEOTIDE SEQUENCE [LARGE SCALE GENOMIC DNA]</scope>
    <source>
        <strain evidence="3">BUZ 3T</strain>
    </source>
</reference>
<protein>
    <submittedName>
        <fullName evidence="2">Uncharacterized protein</fullName>
    </submittedName>
</protein>
<dbReference type="eggNOG" id="ENOG5032AHX">
    <property type="taxonomic scope" value="Bacteria"/>
</dbReference>
<feature type="transmembrane region" description="Helical" evidence="1">
    <location>
        <begin position="53"/>
        <end position="72"/>
    </location>
</feature>
<sequence>MSEKFTEDLFDLKNDRRLSVYLYRAGFGCWLLYIVSGAHFLQALRTYRTDFGIFSFFLMVLGLSASMIYDYHHHPAEFEQKKKWLAVGYLVLAGLIYFLILRDQPVTFQGIFGATSLFSHF</sequence>
<keyword evidence="1" id="KW-0812">Transmembrane</keyword>
<keyword evidence="1" id="KW-1133">Transmembrane helix</keyword>
<feature type="transmembrane region" description="Helical" evidence="1">
    <location>
        <begin position="84"/>
        <end position="101"/>
    </location>
</feature>
<dbReference type="EMBL" id="CAIT01000005">
    <property type="protein sequence ID" value="CCH52293.1"/>
    <property type="molecule type" value="Genomic_DNA"/>
</dbReference>
<dbReference type="OrthoDB" id="959638at2"/>
<evidence type="ECO:0000313" key="2">
    <source>
        <dbReference type="EMBL" id="CCH52293.1"/>
    </source>
</evidence>
<name>I2GEG8_9BACT</name>
<keyword evidence="3" id="KW-1185">Reference proteome</keyword>
<dbReference type="AlphaFoldDB" id="I2GEG8"/>
<accession>I2GEG8</accession>
<keyword evidence="1" id="KW-0472">Membrane</keyword>
<organism evidence="2 3">
    <name type="scientific">Fibrisoma limi BUZ 3</name>
    <dbReference type="NCBI Taxonomy" id="1185876"/>
    <lineage>
        <taxon>Bacteria</taxon>
        <taxon>Pseudomonadati</taxon>
        <taxon>Bacteroidota</taxon>
        <taxon>Cytophagia</taxon>
        <taxon>Cytophagales</taxon>
        <taxon>Spirosomataceae</taxon>
        <taxon>Fibrisoma</taxon>
    </lineage>
</organism>